<keyword evidence="2" id="KW-0732">Signal</keyword>
<dbReference type="RefSeq" id="WP_202870873.1">
    <property type="nucleotide sequence ID" value="NZ_SODU01000001.1"/>
</dbReference>
<gene>
    <name evidence="3" type="ORF">EV137_2116</name>
</gene>
<dbReference type="Proteomes" id="UP000295060">
    <property type="component" value="Unassembled WGS sequence"/>
</dbReference>
<comment type="similarity">
    <text evidence="1">Belongs to the UPF0098 family.</text>
</comment>
<dbReference type="CDD" id="cd00865">
    <property type="entry name" value="PEBP_bact_arch"/>
    <property type="match status" value="1"/>
</dbReference>
<sequence length="177" mass="18116">MRLLLLVAVLMSTAACGGAGSGKEPAVTAPSSITVTSPAFRDGETIPRKYTCDGEGVPPPLAWKDIPANSGALALVVDDPDAPHGTFTHWIVLDLEAAAASLAEGGVLPGVKQAKNSAGRTGYYGPCPPSGTHHYRFTVYALSGATGLLDGAGLDEALKAIDAKTIARGRITGLYSR</sequence>
<dbReference type="InterPro" id="IPR005247">
    <property type="entry name" value="YbhB_YbcL/LppC-like"/>
</dbReference>
<evidence type="ECO:0000313" key="3">
    <source>
        <dbReference type="EMBL" id="TDW94795.1"/>
    </source>
</evidence>
<evidence type="ECO:0000313" key="4">
    <source>
        <dbReference type="Proteomes" id="UP000295060"/>
    </source>
</evidence>
<dbReference type="PANTHER" id="PTHR30289:SF1">
    <property type="entry name" value="PEBP (PHOSPHATIDYLETHANOLAMINE-BINDING PROTEIN) FAMILY PROTEIN"/>
    <property type="match status" value="1"/>
</dbReference>
<proteinExistence type="inferred from homology"/>
<comment type="caution">
    <text evidence="3">The sequence shown here is derived from an EMBL/GenBank/DDBJ whole genome shotgun (WGS) entry which is preliminary data.</text>
</comment>
<dbReference type="SUPFAM" id="SSF49777">
    <property type="entry name" value="PEBP-like"/>
    <property type="match status" value="1"/>
</dbReference>
<dbReference type="InterPro" id="IPR036610">
    <property type="entry name" value="PEBP-like_sf"/>
</dbReference>
<dbReference type="NCBIfam" id="TIGR00481">
    <property type="entry name" value="YbhB/YbcL family Raf kinase inhibitor-like protein"/>
    <property type="match status" value="1"/>
</dbReference>
<accession>A0ABY2FQE5</accession>
<evidence type="ECO:0000256" key="1">
    <source>
        <dbReference type="ARBA" id="ARBA00007120"/>
    </source>
</evidence>
<protein>
    <submittedName>
        <fullName evidence="3">PBP family phospholipid-binding protein</fullName>
    </submittedName>
</protein>
<dbReference type="Gene3D" id="3.90.280.10">
    <property type="entry name" value="PEBP-like"/>
    <property type="match status" value="1"/>
</dbReference>
<organism evidence="3 4">
    <name type="scientific">Kribbella pratensis</name>
    <dbReference type="NCBI Taxonomy" id="2512112"/>
    <lineage>
        <taxon>Bacteria</taxon>
        <taxon>Bacillati</taxon>
        <taxon>Actinomycetota</taxon>
        <taxon>Actinomycetes</taxon>
        <taxon>Propionibacteriales</taxon>
        <taxon>Kribbellaceae</taxon>
        <taxon>Kribbella</taxon>
    </lineage>
</organism>
<dbReference type="PROSITE" id="PS51257">
    <property type="entry name" value="PROKAR_LIPOPROTEIN"/>
    <property type="match status" value="1"/>
</dbReference>
<dbReference type="EMBL" id="SODU01000001">
    <property type="protein sequence ID" value="TDW94795.1"/>
    <property type="molecule type" value="Genomic_DNA"/>
</dbReference>
<name>A0ABY2FQE5_9ACTN</name>
<feature type="signal peptide" evidence="2">
    <location>
        <begin position="1"/>
        <end position="17"/>
    </location>
</feature>
<reference evidence="3 4" key="1">
    <citation type="submission" date="2019-03" db="EMBL/GenBank/DDBJ databases">
        <title>Genomic Encyclopedia of Type Strains, Phase III (KMG-III): the genomes of soil and plant-associated and newly described type strains.</title>
        <authorList>
            <person name="Whitman W."/>
        </authorList>
    </citation>
    <scope>NUCLEOTIDE SEQUENCE [LARGE SCALE GENOMIC DNA]</scope>
    <source>
        <strain evidence="3 4">VKMAc-2574</strain>
    </source>
</reference>
<keyword evidence="4" id="KW-1185">Reference proteome</keyword>
<dbReference type="PANTHER" id="PTHR30289">
    <property type="entry name" value="UNCHARACTERIZED PROTEIN YBCL-RELATED"/>
    <property type="match status" value="1"/>
</dbReference>
<dbReference type="InterPro" id="IPR008914">
    <property type="entry name" value="PEBP"/>
</dbReference>
<feature type="chain" id="PRO_5047114444" evidence="2">
    <location>
        <begin position="18"/>
        <end position="177"/>
    </location>
</feature>
<dbReference type="Pfam" id="PF01161">
    <property type="entry name" value="PBP"/>
    <property type="match status" value="1"/>
</dbReference>
<evidence type="ECO:0000256" key="2">
    <source>
        <dbReference type="SAM" id="SignalP"/>
    </source>
</evidence>